<reference evidence="2" key="2">
    <citation type="journal article" date="2022" name="Microb. Genom.">
        <title>A chromosome-scale genome assembly of the tomato pathogen Cladosporium fulvum reveals a compartmentalized genome architecture and the presence of a dispensable chromosome.</title>
        <authorList>
            <person name="Zaccaron A.Z."/>
            <person name="Chen L.H."/>
            <person name="Samaras A."/>
            <person name="Stergiopoulos I."/>
        </authorList>
    </citation>
    <scope>NUCLEOTIDE SEQUENCE</scope>
    <source>
        <strain evidence="2">Race5_Kim</strain>
    </source>
</reference>
<evidence type="ECO:0000313" key="2">
    <source>
        <dbReference type="EMBL" id="UJO14224.1"/>
    </source>
</evidence>
<proteinExistence type="predicted"/>
<reference evidence="2" key="1">
    <citation type="submission" date="2021-12" db="EMBL/GenBank/DDBJ databases">
        <authorList>
            <person name="Zaccaron A."/>
            <person name="Stergiopoulos I."/>
        </authorList>
    </citation>
    <scope>NUCLEOTIDE SEQUENCE</scope>
    <source>
        <strain evidence="2">Race5_Kim</strain>
    </source>
</reference>
<dbReference type="RefSeq" id="XP_047758590.1">
    <property type="nucleotide sequence ID" value="XM_047913809.1"/>
</dbReference>
<organism evidence="2 3">
    <name type="scientific">Passalora fulva</name>
    <name type="common">Tomato leaf mold</name>
    <name type="synonym">Cladosporium fulvum</name>
    <dbReference type="NCBI Taxonomy" id="5499"/>
    <lineage>
        <taxon>Eukaryota</taxon>
        <taxon>Fungi</taxon>
        <taxon>Dikarya</taxon>
        <taxon>Ascomycota</taxon>
        <taxon>Pezizomycotina</taxon>
        <taxon>Dothideomycetes</taxon>
        <taxon>Dothideomycetidae</taxon>
        <taxon>Mycosphaerellales</taxon>
        <taxon>Mycosphaerellaceae</taxon>
        <taxon>Fulvia</taxon>
    </lineage>
</organism>
<feature type="chain" id="PRO_5040297010" evidence="1">
    <location>
        <begin position="19"/>
        <end position="86"/>
    </location>
</feature>
<dbReference type="KEGG" id="ffu:CLAFUR5_14661"/>
<accession>A0A9Q8LB98</accession>
<gene>
    <name evidence="2" type="ORF">CLAFUR5_14661</name>
</gene>
<dbReference type="GeneID" id="71994539"/>
<dbReference type="AlphaFoldDB" id="A0A9Q8LB98"/>
<feature type="signal peptide" evidence="1">
    <location>
        <begin position="1"/>
        <end position="18"/>
    </location>
</feature>
<sequence length="86" mass="9695">MNPLTLIAFCLHTVHVYAGPYSTEGLSIRDAGKVIQSRWAHGDLFKRKICCSCVFSCCTKGCPTNDNYSFYKELDEAEFPGDKHEE</sequence>
<protein>
    <submittedName>
        <fullName evidence="2">Ecp37</fullName>
    </submittedName>
</protein>
<name>A0A9Q8LB98_PASFU</name>
<evidence type="ECO:0000313" key="3">
    <source>
        <dbReference type="Proteomes" id="UP000756132"/>
    </source>
</evidence>
<evidence type="ECO:0000256" key="1">
    <source>
        <dbReference type="SAM" id="SignalP"/>
    </source>
</evidence>
<keyword evidence="3" id="KW-1185">Reference proteome</keyword>
<dbReference type="Proteomes" id="UP000756132">
    <property type="component" value="Chromosome 2"/>
</dbReference>
<keyword evidence="1" id="KW-0732">Signal</keyword>
<dbReference type="EMBL" id="CP090164">
    <property type="protein sequence ID" value="UJO14224.1"/>
    <property type="molecule type" value="Genomic_DNA"/>
</dbReference>